<dbReference type="OrthoDB" id="6058at2"/>
<dbReference type="AlphaFoldDB" id="A0A5Q0C8I0"/>
<proteinExistence type="predicted"/>
<keyword evidence="3" id="KW-1185">Reference proteome</keyword>
<dbReference type="InterPro" id="IPR053146">
    <property type="entry name" value="QDO-like"/>
</dbReference>
<dbReference type="EMBL" id="CP043498">
    <property type="protein sequence ID" value="QFY60201.1"/>
    <property type="molecule type" value="Genomic_DNA"/>
</dbReference>
<dbReference type="KEGG" id="rgr:FZ934_07010"/>
<evidence type="ECO:0000259" key="1">
    <source>
        <dbReference type="Pfam" id="PF07883"/>
    </source>
</evidence>
<sequence length="158" mass="17476">MTIQMSHSKSSEEIIKIPAIGLELSVRVDPSTTGGQFCFIDTINAPGFGPPRHRHRETEVFRVMEGRYLFEVDGRQFYAEEGDVVTVPGGAAHAFVNVTDRPARQYILIEPGLDAKAFFLGLADVMRDGRPDTAALNVFARTWDVEFLGPPLTVPREG</sequence>
<accession>A0A5Q0C8I0</accession>
<organism evidence="2 3">
    <name type="scientific">Rhizobium grahamii</name>
    <dbReference type="NCBI Taxonomy" id="1120045"/>
    <lineage>
        <taxon>Bacteria</taxon>
        <taxon>Pseudomonadati</taxon>
        <taxon>Pseudomonadota</taxon>
        <taxon>Alphaproteobacteria</taxon>
        <taxon>Hyphomicrobiales</taxon>
        <taxon>Rhizobiaceae</taxon>
        <taxon>Rhizobium/Agrobacterium group</taxon>
        <taxon>Rhizobium</taxon>
    </lineage>
</organism>
<evidence type="ECO:0000313" key="3">
    <source>
        <dbReference type="Proteomes" id="UP000326881"/>
    </source>
</evidence>
<reference evidence="2 3" key="1">
    <citation type="submission" date="2019-08" db="EMBL/GenBank/DDBJ databases">
        <title>Prosopis cineraria nodule microbiome.</title>
        <authorList>
            <person name="Ali R."/>
            <person name="Chaluvadi S.R."/>
            <person name="Wang X."/>
        </authorList>
    </citation>
    <scope>NUCLEOTIDE SEQUENCE [LARGE SCALE GENOMIC DNA]</scope>
    <source>
        <strain evidence="2 3">BG7</strain>
    </source>
</reference>
<dbReference type="InterPro" id="IPR011051">
    <property type="entry name" value="RmlC_Cupin_sf"/>
</dbReference>
<dbReference type="SUPFAM" id="SSF51182">
    <property type="entry name" value="RmlC-like cupins"/>
    <property type="match status" value="1"/>
</dbReference>
<gene>
    <name evidence="2" type="ORF">FZ934_07010</name>
</gene>
<dbReference type="Gene3D" id="2.60.120.10">
    <property type="entry name" value="Jelly Rolls"/>
    <property type="match status" value="1"/>
</dbReference>
<dbReference type="Proteomes" id="UP000326881">
    <property type="component" value="Chromosome"/>
</dbReference>
<dbReference type="InterPro" id="IPR014710">
    <property type="entry name" value="RmlC-like_jellyroll"/>
</dbReference>
<dbReference type="PANTHER" id="PTHR36440">
    <property type="entry name" value="PUTATIVE (AFU_ORTHOLOGUE AFUA_8G07350)-RELATED"/>
    <property type="match status" value="1"/>
</dbReference>
<dbReference type="RefSeq" id="WP_153270472.1">
    <property type="nucleotide sequence ID" value="NZ_CP043498.1"/>
</dbReference>
<protein>
    <submittedName>
        <fullName evidence="2">Cupin domain-containing protein</fullName>
    </submittedName>
</protein>
<name>A0A5Q0C8I0_9HYPH</name>
<evidence type="ECO:0000313" key="2">
    <source>
        <dbReference type="EMBL" id="QFY60201.1"/>
    </source>
</evidence>
<dbReference type="PANTHER" id="PTHR36440:SF1">
    <property type="entry name" value="PUTATIVE (AFU_ORTHOLOGUE AFUA_8G07350)-RELATED"/>
    <property type="match status" value="1"/>
</dbReference>
<feature type="domain" description="Cupin type-2" evidence="1">
    <location>
        <begin position="45"/>
        <end position="104"/>
    </location>
</feature>
<dbReference type="InterPro" id="IPR013096">
    <property type="entry name" value="Cupin_2"/>
</dbReference>
<dbReference type="Pfam" id="PF07883">
    <property type="entry name" value="Cupin_2"/>
    <property type="match status" value="1"/>
</dbReference>